<protein>
    <submittedName>
        <fullName evidence="3">Cytoplasmic protein</fullName>
    </submittedName>
    <submittedName>
        <fullName evidence="2">Hypothetical cytosolic protein</fullName>
    </submittedName>
</protein>
<dbReference type="EMBL" id="AE009951">
    <property type="protein sequence ID" value="AAL94770.1"/>
    <property type="molecule type" value="Genomic_DNA"/>
</dbReference>
<keyword evidence="1" id="KW-0175">Coiled coil</keyword>
<name>Q8RFV7_FUSNN</name>
<organism evidence="2">
    <name type="scientific">Fusobacterium nucleatum subsp. nucleatum (strain ATCC 25586 / DSM 15643 / BCRC 10681 / CIP 101130 / JCM 8532 / KCTC 2640 / LMG 13131 / VPI 4355)</name>
    <dbReference type="NCBI Taxonomy" id="190304"/>
    <lineage>
        <taxon>Bacteria</taxon>
        <taxon>Fusobacteriati</taxon>
        <taxon>Fusobacteriota</taxon>
        <taxon>Fusobacteriia</taxon>
        <taxon>Fusobacteriales</taxon>
        <taxon>Fusobacteriaceae</taxon>
        <taxon>Fusobacterium</taxon>
    </lineage>
</organism>
<evidence type="ECO:0000313" key="4">
    <source>
        <dbReference type="Proteomes" id="UP000241660"/>
    </source>
</evidence>
<dbReference type="GeneID" id="79783575"/>
<dbReference type="KEGG" id="fnu:FN0574"/>
<evidence type="ECO:0000313" key="3">
    <source>
        <dbReference type="EMBL" id="AVQ15002.1"/>
    </source>
</evidence>
<dbReference type="PaxDb" id="190304-FN0574"/>
<keyword evidence="4" id="KW-1185">Reference proteome</keyword>
<feature type="coiled-coil region" evidence="1">
    <location>
        <begin position="183"/>
        <end position="275"/>
    </location>
</feature>
<evidence type="ECO:0000313" key="2">
    <source>
        <dbReference type="EMBL" id="AAL94770.1"/>
    </source>
</evidence>
<dbReference type="PATRIC" id="fig|190304.8.peg.1139"/>
<reference evidence="3" key="3">
    <citation type="submission" date="2018-03" db="EMBL/GenBank/DDBJ databases">
        <title>Complete Fusobacterium genomes using hybrid Minion sequencing.</title>
        <authorList>
            <person name="Slade D.J."/>
            <person name="Lahmers K."/>
        </authorList>
    </citation>
    <scope>NUCLEOTIDE SEQUENCE</scope>
    <source>
        <strain evidence="3">ATCC 25586</strain>
    </source>
</reference>
<reference evidence="4" key="2">
    <citation type="journal article" date="2018" name="MSphere">
        <title>Fusobacterium Genomics Using MinION and Illumina Sequencing Enables Genome Completion and Correction.</title>
        <authorList>
            <person name="Todd S.M."/>
            <person name="Settlage R.E."/>
            <person name="Lahmers K.K."/>
            <person name="Slade D.J."/>
        </authorList>
    </citation>
    <scope>NUCLEOTIDE SEQUENCE [LARGE SCALE GENOMIC DNA]</scope>
    <source>
        <strain evidence="4">ATCC 25586</strain>
    </source>
</reference>
<feature type="coiled-coil region" evidence="1">
    <location>
        <begin position="313"/>
        <end position="361"/>
    </location>
</feature>
<reference evidence="2" key="1">
    <citation type="journal article" date="2002" name="J. Bacteriol.">
        <title>Genome sequence and analysis of the oral bacterium Fusobacterium nucleatum strain ATCC 25586.</title>
        <authorList>
            <person name="Kapatral V."/>
            <person name="Anderson I."/>
            <person name="Ivanova N."/>
            <person name="Reznik G."/>
            <person name="Los T."/>
            <person name="Lykidis A."/>
            <person name="Bhattacharyya A."/>
            <person name="Bartman A."/>
            <person name="Gardner W."/>
            <person name="Grechkin G."/>
            <person name="Zhu L."/>
            <person name="Vasieva O."/>
            <person name="Chu L."/>
            <person name="Kogan Y."/>
            <person name="Chaga O."/>
            <person name="Goltsman E."/>
            <person name="Bernal A."/>
            <person name="Larsen N."/>
            <person name="D'Souza M."/>
            <person name="Walunas T."/>
            <person name="Pusch G."/>
            <person name="Haselkorn R."/>
            <person name="Fonstein M."/>
            <person name="Kyrpides N."/>
            <person name="Overbeek R."/>
        </authorList>
    </citation>
    <scope>NUCLEOTIDE SEQUENCE [LARGE SCALE GENOMIC DNA]</scope>
    <source>
        <strain evidence="2">ATCC 25586</strain>
    </source>
</reference>
<dbReference type="AlphaFoldDB" id="Q8RFV7"/>
<sequence length="560" mass="65858">MRVIFNEIYIFDINLKIGYSTDFKKGINIVTSSEVDGTDRGKSVLLKSLYHALGADAHFDSKWSEKDKIYILKFQVEDKNFSIYRSQKLFKIFDKDSKLIFTTIHREELSEFLGKLFNFSIFLPNKKTEQLVLAPPVYSYLLNFLDQDKYSGTNFDSFKNLAQFSNFKLNVLYTHLGVYDKNYFELVKKKEALENEIKNKKEEIATFNKMREKTTLMLGGFSCPETNEALENELNIKSKKYSDLLNEMNLTRNTLIDLRNQLKEYEIILEQLSKFKIIQEKEINTILKSRICPECNTKLENTIEIRSKKYNYIEDVLNLKDNINIEKNLLKEKIQLNENSYSKLVTLLEKYDEEIKNNKKEIDNYIKFRGLNNLVDKINADILSEVKKENEAMELLKPIKKQLKNANEKTKKIEDSYYNMIDKLKIKFNLNELSSEDYKKLSKNFCAGGSNKPLSTVIWYLTLNVLKEKYNSNTIKFPMIFDSPNNAETDQEKKEAIVQYILDESSNFEQLIISTIGFSTDKYKVKFDLNIKVLKNEKYGLLNKESYNKNYEILRYMNDA</sequence>
<accession>Q8RFV7</accession>
<gene>
    <name evidence="2" type="ordered locus">FN0574</name>
    <name evidence="3" type="ORF">C7Y58_05925</name>
</gene>
<dbReference type="EMBL" id="CP028101">
    <property type="protein sequence ID" value="AVQ15002.1"/>
    <property type="molecule type" value="Genomic_DNA"/>
</dbReference>
<dbReference type="HOGENOM" id="CLU_035208_1_0_0"/>
<dbReference type="EnsemblBacteria" id="AAL94770">
    <property type="protein sequence ID" value="AAL94770"/>
    <property type="gene ID" value="FN0574"/>
</dbReference>
<evidence type="ECO:0000256" key="1">
    <source>
        <dbReference type="SAM" id="Coils"/>
    </source>
</evidence>
<proteinExistence type="predicted"/>
<dbReference type="RefSeq" id="WP_011016495.1">
    <property type="nucleotide sequence ID" value="NZ_CP028101.1"/>
</dbReference>
<dbReference type="Proteomes" id="UP000241660">
    <property type="component" value="Chromosome"/>
</dbReference>
<dbReference type="eggNOG" id="COG0497">
    <property type="taxonomic scope" value="Bacteria"/>
</dbReference>
<dbReference type="STRING" id="190304.FN0574"/>
<dbReference type="BioCyc" id="FNUC190304:G1FZS-1161-MONOMER"/>
<dbReference type="InParanoid" id="Q8RFV7"/>